<accession>A0ABV2KN39</accession>
<gene>
    <name evidence="1" type="ORF">ABID44_002828</name>
</gene>
<keyword evidence="1" id="KW-0540">Nuclease</keyword>
<protein>
    <submittedName>
        <fullName evidence="1">5-methylcytosine-specific restriction endonuclease McrA</fullName>
    </submittedName>
</protein>
<dbReference type="GO" id="GO:0004519">
    <property type="term" value="F:endonuclease activity"/>
    <property type="evidence" value="ECO:0007669"/>
    <property type="project" value="UniProtKB-KW"/>
</dbReference>
<dbReference type="RefSeq" id="WP_354152343.1">
    <property type="nucleotide sequence ID" value="NZ_JBEPMN010000012.1"/>
</dbReference>
<keyword evidence="1" id="KW-0255">Endonuclease</keyword>
<proteinExistence type="predicted"/>
<reference evidence="1 2" key="1">
    <citation type="submission" date="2024-06" db="EMBL/GenBank/DDBJ databases">
        <title>Genomic Encyclopedia of Type Strains, Phase IV (KMG-IV): sequencing the most valuable type-strain genomes for metagenomic binning, comparative biology and taxonomic classification.</title>
        <authorList>
            <person name="Goeker M."/>
        </authorList>
    </citation>
    <scope>NUCLEOTIDE SEQUENCE [LARGE SCALE GENOMIC DNA]</scope>
    <source>
        <strain evidence="1 2">DSM 19730</strain>
    </source>
</reference>
<keyword evidence="2" id="KW-1185">Reference proteome</keyword>
<evidence type="ECO:0000313" key="1">
    <source>
        <dbReference type="EMBL" id="MET3662490.1"/>
    </source>
</evidence>
<comment type="caution">
    <text evidence="1">The sequence shown here is derived from an EMBL/GenBank/DDBJ whole genome shotgun (WGS) entry which is preliminary data.</text>
</comment>
<dbReference type="Proteomes" id="UP001549143">
    <property type="component" value="Unassembled WGS sequence"/>
</dbReference>
<keyword evidence="1" id="KW-0378">Hydrolase</keyword>
<name>A0ABV2KN39_9HYPH</name>
<dbReference type="EMBL" id="JBEPMN010000012">
    <property type="protein sequence ID" value="MET3662490.1"/>
    <property type="molecule type" value="Genomic_DNA"/>
</dbReference>
<sequence length="118" mass="13721">MARRSLDAQEYRRLYRDKRWCGPHGVRQQSLVRDLYTCQRCDCLLVTGNHHHPRAAVVNHKRPHKGDEILFFDLENTEAVCKSCHDTLIQKEEARGYVIGSDITGQPLDPDHPWNGSW</sequence>
<evidence type="ECO:0000313" key="2">
    <source>
        <dbReference type="Proteomes" id="UP001549143"/>
    </source>
</evidence>
<organism evidence="1 2">
    <name type="scientific">Aquamicrobium ahrensii</name>
    <dbReference type="NCBI Taxonomy" id="469551"/>
    <lineage>
        <taxon>Bacteria</taxon>
        <taxon>Pseudomonadati</taxon>
        <taxon>Pseudomonadota</taxon>
        <taxon>Alphaproteobacteria</taxon>
        <taxon>Hyphomicrobiales</taxon>
        <taxon>Phyllobacteriaceae</taxon>
        <taxon>Aquamicrobium</taxon>
    </lineage>
</organism>